<dbReference type="RefSeq" id="WP_157093124.1">
    <property type="nucleotide sequence ID" value="NZ_CP016545.1"/>
</dbReference>
<accession>A0A1C7DAK2</accession>
<dbReference type="EMBL" id="CP016545">
    <property type="protein sequence ID" value="ANU08484.1"/>
    <property type="molecule type" value="Genomic_DNA"/>
</dbReference>
<evidence type="ECO:0000313" key="3">
    <source>
        <dbReference type="Proteomes" id="UP000092698"/>
    </source>
</evidence>
<sequence>MFQKVTKADKVGIAACVSVLAMVVFNIVVLASETGITPEMLTATTPLVSVA</sequence>
<organism evidence="2 3">
    <name type="scientific">Paraurantiacibacter namhicola</name>
    <dbReference type="NCBI Taxonomy" id="645517"/>
    <lineage>
        <taxon>Bacteria</taxon>
        <taxon>Pseudomonadati</taxon>
        <taxon>Pseudomonadota</taxon>
        <taxon>Alphaproteobacteria</taxon>
        <taxon>Sphingomonadales</taxon>
        <taxon>Erythrobacteraceae</taxon>
        <taxon>Paraurantiacibacter</taxon>
    </lineage>
</organism>
<dbReference type="AlphaFoldDB" id="A0A1C7DAK2"/>
<protein>
    <submittedName>
        <fullName evidence="2">Uncharacterized protein</fullName>
    </submittedName>
</protein>
<keyword evidence="1" id="KW-0812">Transmembrane</keyword>
<dbReference type="STRING" id="645517.A6F65_02199"/>
<keyword evidence="1" id="KW-1133">Transmembrane helix</keyword>
<keyword evidence="3" id="KW-1185">Reference proteome</keyword>
<keyword evidence="1" id="KW-0472">Membrane</keyword>
<dbReference type="Proteomes" id="UP000092698">
    <property type="component" value="Chromosome"/>
</dbReference>
<evidence type="ECO:0000256" key="1">
    <source>
        <dbReference type="SAM" id="Phobius"/>
    </source>
</evidence>
<reference evidence="2 3" key="1">
    <citation type="submission" date="2016-07" db="EMBL/GenBank/DDBJ databases">
        <title>Complete genome sequence of Altererythrobacter namhicola JCM 16345T, containing esterase-encoding genes.</title>
        <authorList>
            <person name="Cheng H."/>
            <person name="Wu Y.-H."/>
            <person name="Jian S.-L."/>
            <person name="Huo Y.-Y."/>
            <person name="Wang C.-S."/>
            <person name="Xu X.-W."/>
        </authorList>
    </citation>
    <scope>NUCLEOTIDE SEQUENCE [LARGE SCALE GENOMIC DNA]</scope>
    <source>
        <strain evidence="2 3">JCM 16345</strain>
    </source>
</reference>
<evidence type="ECO:0000313" key="2">
    <source>
        <dbReference type="EMBL" id="ANU08484.1"/>
    </source>
</evidence>
<dbReference type="KEGG" id="anh:A6F65_02199"/>
<gene>
    <name evidence="2" type="ORF">A6F65_02199</name>
</gene>
<name>A0A1C7DAK2_9SPHN</name>
<feature type="transmembrane region" description="Helical" evidence="1">
    <location>
        <begin position="12"/>
        <end position="31"/>
    </location>
</feature>
<proteinExistence type="predicted"/>